<dbReference type="AlphaFoldDB" id="A0A9D1GRX2"/>
<dbReference type="SUPFAM" id="SSF52507">
    <property type="entry name" value="Homo-oligomeric flavin-containing Cys decarboxylases, HFCD"/>
    <property type="match status" value="1"/>
</dbReference>
<name>A0A9D1GRX2_9FIRM</name>
<proteinExistence type="predicted"/>
<reference evidence="2" key="1">
    <citation type="submission" date="2020-10" db="EMBL/GenBank/DDBJ databases">
        <authorList>
            <person name="Gilroy R."/>
        </authorList>
    </citation>
    <scope>NUCLEOTIDE SEQUENCE</scope>
    <source>
        <strain evidence="2">CHK33-4379</strain>
    </source>
</reference>
<dbReference type="InterPro" id="IPR003382">
    <property type="entry name" value="Flavoprotein"/>
</dbReference>
<reference evidence="2" key="2">
    <citation type="journal article" date="2021" name="PeerJ">
        <title>Extensive microbial diversity within the chicken gut microbiome revealed by metagenomics and culture.</title>
        <authorList>
            <person name="Gilroy R."/>
            <person name="Ravi A."/>
            <person name="Getino M."/>
            <person name="Pursley I."/>
            <person name="Horton D.L."/>
            <person name="Alikhan N.F."/>
            <person name="Baker D."/>
            <person name="Gharbi K."/>
            <person name="Hall N."/>
            <person name="Watson M."/>
            <person name="Adriaenssens E.M."/>
            <person name="Foster-Nyarko E."/>
            <person name="Jarju S."/>
            <person name="Secka A."/>
            <person name="Antonio M."/>
            <person name="Oren A."/>
            <person name="Chaudhuri R.R."/>
            <person name="La Ragione R."/>
            <person name="Hildebrand F."/>
            <person name="Pallen M.J."/>
        </authorList>
    </citation>
    <scope>NUCLEOTIDE SEQUENCE</scope>
    <source>
        <strain evidence="2">CHK33-4379</strain>
    </source>
</reference>
<dbReference type="NCBIfam" id="NF006161">
    <property type="entry name" value="PRK08305.1"/>
    <property type="match status" value="1"/>
</dbReference>
<evidence type="ECO:0000313" key="2">
    <source>
        <dbReference type="EMBL" id="HIT58184.1"/>
    </source>
</evidence>
<feature type="domain" description="Flavoprotein" evidence="1">
    <location>
        <begin position="1"/>
        <end position="150"/>
    </location>
</feature>
<dbReference type="Pfam" id="PF02441">
    <property type="entry name" value="Flavoprotein"/>
    <property type="match status" value="1"/>
</dbReference>
<dbReference type="InterPro" id="IPR036551">
    <property type="entry name" value="Flavin_trans-like"/>
</dbReference>
<dbReference type="EMBL" id="DVLL01000002">
    <property type="protein sequence ID" value="HIT58184.1"/>
    <property type="molecule type" value="Genomic_DNA"/>
</dbReference>
<dbReference type="Gene3D" id="3.40.50.1950">
    <property type="entry name" value="Flavin prenyltransferase-like"/>
    <property type="match status" value="1"/>
</dbReference>
<comment type="caution">
    <text evidence="2">The sequence shown here is derived from an EMBL/GenBank/DDBJ whole genome shotgun (WGS) entry which is preliminary data.</text>
</comment>
<accession>A0A9D1GRX2</accession>
<dbReference type="GO" id="GO:0003824">
    <property type="term" value="F:catalytic activity"/>
    <property type="evidence" value="ECO:0007669"/>
    <property type="project" value="InterPro"/>
</dbReference>
<gene>
    <name evidence="2" type="ORF">IAC39_00435</name>
</gene>
<dbReference type="Proteomes" id="UP000824136">
    <property type="component" value="Unassembled WGS sequence"/>
</dbReference>
<protein>
    <submittedName>
        <fullName evidence="2">Dipicolinate synthase subunit B</fullName>
    </submittedName>
</protein>
<sequence>MRVGYALTGSFCTFKPAMEAAQRLCEKGYELTPIMSYNAYNVSSRFGSAEENRLKLMEITGRDIIHSIEDAEPIGPRRMFDILVVSPCTSNTLAKLACGINDTPVTMAVKSHLRNSRPVVTAVSTNDALAAAAKNIGALESCKNYFFVPYRQDDYLLKPFSMVADFSLIERTIELALSGVQLQPMIADRKE</sequence>
<organism evidence="2 3">
    <name type="scientific">Candidatus Faeciplasma pullistercoris</name>
    <dbReference type="NCBI Taxonomy" id="2840800"/>
    <lineage>
        <taxon>Bacteria</taxon>
        <taxon>Bacillati</taxon>
        <taxon>Bacillota</taxon>
        <taxon>Clostridia</taxon>
        <taxon>Eubacteriales</taxon>
        <taxon>Oscillospiraceae</taxon>
        <taxon>Oscillospiraceae incertae sedis</taxon>
        <taxon>Candidatus Faeciplasma</taxon>
    </lineage>
</organism>
<evidence type="ECO:0000313" key="3">
    <source>
        <dbReference type="Proteomes" id="UP000824136"/>
    </source>
</evidence>
<evidence type="ECO:0000259" key="1">
    <source>
        <dbReference type="Pfam" id="PF02441"/>
    </source>
</evidence>